<organism evidence="1 2">
    <name type="scientific">Candidatus Methylomirabilis tolerans</name>
    <dbReference type="NCBI Taxonomy" id="3123416"/>
    <lineage>
        <taxon>Bacteria</taxon>
        <taxon>Candidatus Methylomirabilota</taxon>
        <taxon>Candidatus Methylomirabilia</taxon>
        <taxon>Candidatus Methylomirabilales</taxon>
        <taxon>Candidatus Methylomirabilaceae</taxon>
        <taxon>Candidatus Methylomirabilis</taxon>
    </lineage>
</organism>
<evidence type="ECO:0000313" key="1">
    <source>
        <dbReference type="EMBL" id="MBZ0160764.1"/>
    </source>
</evidence>
<name>A0AAJ1AJ65_9BACT</name>
<gene>
    <name evidence="1" type="ORF">K8G79_11625</name>
</gene>
<dbReference type="Proteomes" id="UP001197609">
    <property type="component" value="Unassembled WGS sequence"/>
</dbReference>
<comment type="caution">
    <text evidence="1">The sequence shown here is derived from an EMBL/GenBank/DDBJ whole genome shotgun (WGS) entry which is preliminary data.</text>
</comment>
<accession>A0AAJ1AJ65</accession>
<evidence type="ECO:0000313" key="2">
    <source>
        <dbReference type="Proteomes" id="UP001197609"/>
    </source>
</evidence>
<dbReference type="EMBL" id="JAIOIU010000145">
    <property type="protein sequence ID" value="MBZ0160764.1"/>
    <property type="molecule type" value="Genomic_DNA"/>
</dbReference>
<proteinExistence type="predicted"/>
<dbReference type="AlphaFoldDB" id="A0AAJ1AJ65"/>
<sequence length="174" mass="19747">MSLLGEEVVEEWLNRNGYFTIRGIKVGVDEIDILAIRPLPDGKHECRHIEVQVSINPISYITKVPAAIRKQTGIGPHNAKKRDLAQLAQGVHEWVEAKFNAPRKAELRNSLCPDFWTRELVVGTVKHEQELDVLREAGITIHRLRDILSEMVERRTVVKAAAGADLFDLMLLRK</sequence>
<reference evidence="1 2" key="1">
    <citation type="journal article" date="2021" name="bioRxiv">
        <title>Unraveling nitrogen, sulfur and carbon metabolic pathways and microbial community transcriptional responses to substrate deprivation and toxicity stresses in a bioreactor mimicking anoxic brackish coastal sediment conditions.</title>
        <authorList>
            <person name="Martins P.D."/>
            <person name="Echeveste M.J."/>
            <person name="Arshad A."/>
            <person name="Kurth J."/>
            <person name="Ouboter H."/>
            <person name="Jetten M.S.M."/>
            <person name="Welte C.U."/>
        </authorList>
    </citation>
    <scope>NUCLEOTIDE SEQUENCE [LARGE SCALE GENOMIC DNA]</scope>
    <source>
        <strain evidence="1">MAG_38</strain>
    </source>
</reference>
<protein>
    <submittedName>
        <fullName evidence="1">Uncharacterized protein</fullName>
    </submittedName>
</protein>